<dbReference type="AlphaFoldDB" id="A0A2P5FLQ5"/>
<evidence type="ECO:0000313" key="1">
    <source>
        <dbReference type="EMBL" id="PON98731.1"/>
    </source>
</evidence>
<reference evidence="2" key="1">
    <citation type="submission" date="2016-06" db="EMBL/GenBank/DDBJ databases">
        <title>Parallel loss of symbiosis genes in relatives of nitrogen-fixing non-legume Parasponia.</title>
        <authorList>
            <person name="Van Velzen R."/>
            <person name="Holmer R."/>
            <person name="Bu F."/>
            <person name="Rutten L."/>
            <person name="Van Zeijl A."/>
            <person name="Liu W."/>
            <person name="Santuari L."/>
            <person name="Cao Q."/>
            <person name="Sharma T."/>
            <person name="Shen D."/>
            <person name="Roswanjaya Y."/>
            <person name="Wardhani T."/>
            <person name="Kalhor M.S."/>
            <person name="Jansen J."/>
            <person name="Van den Hoogen J."/>
            <person name="Gungor B."/>
            <person name="Hartog M."/>
            <person name="Hontelez J."/>
            <person name="Verver J."/>
            <person name="Yang W.-C."/>
            <person name="Schijlen E."/>
            <person name="Repin R."/>
            <person name="Schilthuizen M."/>
            <person name="Schranz E."/>
            <person name="Heidstra R."/>
            <person name="Miyata K."/>
            <person name="Fedorova E."/>
            <person name="Kohlen W."/>
            <person name="Bisseling T."/>
            <person name="Smit S."/>
            <person name="Geurts R."/>
        </authorList>
    </citation>
    <scope>NUCLEOTIDE SEQUENCE [LARGE SCALE GENOMIC DNA]</scope>
    <source>
        <strain evidence="2">cv. RG33-2</strain>
    </source>
</reference>
<dbReference type="Proteomes" id="UP000237000">
    <property type="component" value="Unassembled WGS sequence"/>
</dbReference>
<evidence type="ECO:0000313" key="2">
    <source>
        <dbReference type="Proteomes" id="UP000237000"/>
    </source>
</evidence>
<accession>A0A2P5FLQ5</accession>
<dbReference type="EMBL" id="JXTC01000022">
    <property type="protein sequence ID" value="PON98731.1"/>
    <property type="molecule type" value="Genomic_DNA"/>
</dbReference>
<gene>
    <name evidence="1" type="ORF">TorRG33x02_053460</name>
</gene>
<organism evidence="1 2">
    <name type="scientific">Trema orientale</name>
    <name type="common">Charcoal tree</name>
    <name type="synonym">Celtis orientalis</name>
    <dbReference type="NCBI Taxonomy" id="63057"/>
    <lineage>
        <taxon>Eukaryota</taxon>
        <taxon>Viridiplantae</taxon>
        <taxon>Streptophyta</taxon>
        <taxon>Embryophyta</taxon>
        <taxon>Tracheophyta</taxon>
        <taxon>Spermatophyta</taxon>
        <taxon>Magnoliopsida</taxon>
        <taxon>eudicotyledons</taxon>
        <taxon>Gunneridae</taxon>
        <taxon>Pentapetalae</taxon>
        <taxon>rosids</taxon>
        <taxon>fabids</taxon>
        <taxon>Rosales</taxon>
        <taxon>Cannabaceae</taxon>
        <taxon>Trema</taxon>
    </lineage>
</organism>
<name>A0A2P5FLQ5_TREOI</name>
<proteinExistence type="predicted"/>
<comment type="caution">
    <text evidence="1">The sequence shown here is derived from an EMBL/GenBank/DDBJ whole genome shotgun (WGS) entry which is preliminary data.</text>
</comment>
<protein>
    <submittedName>
        <fullName evidence="1">Uncharacterized protein</fullName>
    </submittedName>
</protein>
<dbReference type="OrthoDB" id="10501962at2759"/>
<sequence>MSGKRSGRGGRAWRASKGLFCGMVGERWEAFGKMAVLVGQPWEIVDAAQLMYVQCPPIEWFGGI</sequence>
<dbReference type="InParanoid" id="A0A2P5FLQ5"/>
<keyword evidence="2" id="KW-1185">Reference proteome</keyword>